<evidence type="ECO:0000259" key="1">
    <source>
        <dbReference type="Pfam" id="PF00534"/>
    </source>
</evidence>
<name>A0A919XYC1_9BACL</name>
<keyword evidence="3" id="KW-1185">Reference proteome</keyword>
<gene>
    <name evidence="2" type="primary">cotSA</name>
    <name evidence="2" type="ORF">J41TS12_36390</name>
</gene>
<evidence type="ECO:0000313" key="2">
    <source>
        <dbReference type="EMBL" id="GIO38778.1"/>
    </source>
</evidence>
<dbReference type="CDD" id="cd03801">
    <property type="entry name" value="GT4_PimA-like"/>
    <property type="match status" value="1"/>
</dbReference>
<feature type="domain" description="Glycosyl transferase family 1" evidence="1">
    <location>
        <begin position="194"/>
        <end position="357"/>
    </location>
</feature>
<reference evidence="2 3" key="1">
    <citation type="submission" date="2021-03" db="EMBL/GenBank/DDBJ databases">
        <title>Antimicrobial resistance genes in bacteria isolated from Japanese honey, and their potential for conferring macrolide and lincosamide resistance in the American foulbrood pathogen Paenibacillus larvae.</title>
        <authorList>
            <person name="Okamoto M."/>
            <person name="Kumagai M."/>
            <person name="Kanamori H."/>
            <person name="Takamatsu D."/>
        </authorList>
    </citation>
    <scope>NUCLEOTIDE SEQUENCE [LARGE SCALE GENOMIC DNA]</scope>
    <source>
        <strain evidence="2 3">J41TS12</strain>
    </source>
</reference>
<dbReference type="SUPFAM" id="SSF53756">
    <property type="entry name" value="UDP-Glycosyltransferase/glycogen phosphorylase"/>
    <property type="match status" value="1"/>
</dbReference>
<dbReference type="GO" id="GO:0016758">
    <property type="term" value="F:hexosyltransferase activity"/>
    <property type="evidence" value="ECO:0007669"/>
    <property type="project" value="TreeGrafter"/>
</dbReference>
<proteinExistence type="predicted"/>
<dbReference type="AlphaFoldDB" id="A0A919XYC1"/>
<organism evidence="2 3">
    <name type="scientific">Paenibacillus antibioticophila</name>
    <dbReference type="NCBI Taxonomy" id="1274374"/>
    <lineage>
        <taxon>Bacteria</taxon>
        <taxon>Bacillati</taxon>
        <taxon>Bacillota</taxon>
        <taxon>Bacilli</taxon>
        <taxon>Bacillales</taxon>
        <taxon>Paenibacillaceae</taxon>
        <taxon>Paenibacillus</taxon>
    </lineage>
</organism>
<dbReference type="EMBL" id="BORR01000015">
    <property type="protein sequence ID" value="GIO38778.1"/>
    <property type="molecule type" value="Genomic_DNA"/>
</dbReference>
<dbReference type="InterPro" id="IPR001296">
    <property type="entry name" value="Glyco_trans_1"/>
</dbReference>
<keyword evidence="2" id="KW-0167">Capsid protein</keyword>
<dbReference type="Proteomes" id="UP000681162">
    <property type="component" value="Unassembled WGS sequence"/>
</dbReference>
<keyword evidence="2" id="KW-0946">Virion</keyword>
<accession>A0A919XYC1</accession>
<sequence length="383" mass="42624">MNRPRIAVVTPGSFIIPSGRSSSVERVIEKIVPLASDRLDITVFGKRGEHVNTREKIGDVPCIRVAEGTAYYPSILSHLKSSQPEAVDVHNRPALAYLIKRNLPGVKVILSLHSTTFIKSRNPSVSLMMTKLRVLDGISVNSEYLRREVQYRYPGLSLPMHVNHLGASLEDFMPRWTPAGEGLRQARMTEYGWNGRKVVLFVGRLIPEKGVHALLKAVPHVVRSHPDVLFVVVGSAFYNRPGETSYVRHLKELASSWPDHVIFQPFTPYPRVADWYNLADVVAVPSGREEAFGLVNVEAMASAVPVIASDAGGIPEVVEHGHSGLLIPSEHLDGRLADGIVMLLKDEKLRRRMGTAGMETIRSRFRWQHTADRFVSIFALKQA</sequence>
<protein>
    <submittedName>
        <fullName evidence="2">Spore coat protein SA</fullName>
    </submittedName>
</protein>
<dbReference type="Gene3D" id="3.40.50.2000">
    <property type="entry name" value="Glycogen Phosphorylase B"/>
    <property type="match status" value="2"/>
</dbReference>
<evidence type="ECO:0000313" key="3">
    <source>
        <dbReference type="Proteomes" id="UP000681162"/>
    </source>
</evidence>
<dbReference type="Pfam" id="PF00534">
    <property type="entry name" value="Glycos_transf_1"/>
    <property type="match status" value="1"/>
</dbReference>
<dbReference type="PANTHER" id="PTHR45947:SF3">
    <property type="entry name" value="SULFOQUINOVOSYL TRANSFERASE SQD2"/>
    <property type="match status" value="1"/>
</dbReference>
<comment type="caution">
    <text evidence="2">The sequence shown here is derived from an EMBL/GenBank/DDBJ whole genome shotgun (WGS) entry which is preliminary data.</text>
</comment>
<dbReference type="InterPro" id="IPR050194">
    <property type="entry name" value="Glycosyltransferase_grp1"/>
</dbReference>
<dbReference type="PANTHER" id="PTHR45947">
    <property type="entry name" value="SULFOQUINOVOSYL TRANSFERASE SQD2"/>
    <property type="match status" value="1"/>
</dbReference>
<dbReference type="RefSeq" id="WP_212941184.1">
    <property type="nucleotide sequence ID" value="NZ_BORR01000015.1"/>
</dbReference>